<dbReference type="Gramene" id="TKW35561">
    <property type="protein sequence ID" value="TKW35561"/>
    <property type="gene ID" value="SEVIR_2G381600v2"/>
</dbReference>
<name>A0A4U6VZR2_SETVI</name>
<gene>
    <name evidence="1" type="ORF">SEVIR_2G381600v2</name>
</gene>
<reference evidence="1" key="1">
    <citation type="submission" date="2019-03" db="EMBL/GenBank/DDBJ databases">
        <title>WGS assembly of Setaria viridis.</title>
        <authorList>
            <person name="Huang P."/>
            <person name="Jenkins J."/>
            <person name="Grimwood J."/>
            <person name="Barry K."/>
            <person name="Healey A."/>
            <person name="Mamidi S."/>
            <person name="Sreedasyam A."/>
            <person name="Shu S."/>
            <person name="Feldman M."/>
            <person name="Wu J."/>
            <person name="Yu Y."/>
            <person name="Chen C."/>
            <person name="Johnson J."/>
            <person name="Rokhsar D."/>
            <person name="Baxter I."/>
            <person name="Schmutz J."/>
            <person name="Brutnell T."/>
            <person name="Kellogg E."/>
        </authorList>
    </citation>
    <scope>NUCLEOTIDE SEQUENCE [LARGE SCALE GENOMIC DNA]</scope>
</reference>
<protein>
    <submittedName>
        <fullName evidence="1">Uncharacterized protein</fullName>
    </submittedName>
</protein>
<dbReference type="EMBL" id="CM016553">
    <property type="protein sequence ID" value="TKW35561.1"/>
    <property type="molecule type" value="Genomic_DNA"/>
</dbReference>
<keyword evidence="2" id="KW-1185">Reference proteome</keyword>
<evidence type="ECO:0000313" key="1">
    <source>
        <dbReference type="EMBL" id="TKW35561.1"/>
    </source>
</evidence>
<accession>A0A4U6VZR2</accession>
<sequence>MLVLGVSTTFCSLFPFQPLGAYHERNSTTVTPTAKWCDGFRAILNSSAIVSINMRSAHPFICSATPSSPRLRRGTTGEYLHRTMCAVFSGASSSLSFGLRTAAKSSVVGLTCAIAEEADQRGCDGIGRASANQKLGM</sequence>
<dbReference type="Proteomes" id="UP000298652">
    <property type="component" value="Chromosome 2"/>
</dbReference>
<dbReference type="AlphaFoldDB" id="A0A4U6VZR2"/>
<organism evidence="1 2">
    <name type="scientific">Setaria viridis</name>
    <name type="common">Green bristlegrass</name>
    <name type="synonym">Setaria italica subsp. viridis</name>
    <dbReference type="NCBI Taxonomy" id="4556"/>
    <lineage>
        <taxon>Eukaryota</taxon>
        <taxon>Viridiplantae</taxon>
        <taxon>Streptophyta</taxon>
        <taxon>Embryophyta</taxon>
        <taxon>Tracheophyta</taxon>
        <taxon>Spermatophyta</taxon>
        <taxon>Magnoliopsida</taxon>
        <taxon>Liliopsida</taxon>
        <taxon>Poales</taxon>
        <taxon>Poaceae</taxon>
        <taxon>PACMAD clade</taxon>
        <taxon>Panicoideae</taxon>
        <taxon>Panicodae</taxon>
        <taxon>Paniceae</taxon>
        <taxon>Cenchrinae</taxon>
        <taxon>Setaria</taxon>
    </lineage>
</organism>
<evidence type="ECO:0000313" key="2">
    <source>
        <dbReference type="Proteomes" id="UP000298652"/>
    </source>
</evidence>
<proteinExistence type="predicted"/>